<dbReference type="EMBL" id="MTKO01000074">
    <property type="protein sequence ID" value="RWX45663.1"/>
    <property type="molecule type" value="Genomic_DNA"/>
</dbReference>
<keyword evidence="1" id="KW-0472">Membrane</keyword>
<comment type="caution">
    <text evidence="2">The sequence shown here is derived from an EMBL/GenBank/DDBJ whole genome shotgun (WGS) entry which is preliminary data.</text>
</comment>
<name>A0A3S3SLX6_9BACT</name>
<evidence type="ECO:0000313" key="2">
    <source>
        <dbReference type="EMBL" id="RWX45663.1"/>
    </source>
</evidence>
<sequence length="139" mass="15609">MKTDKERDKTQLQPAYNLQQQLEGKELFPSEEAAERINDLTSGYGAMLYEESERVARRARADHEITVEHVKKALNILKERERRSWKKGLSGIVAGALFGVALSPLMSASSISSIPVYQYCIGLLFIIFGIILAQYSNSD</sequence>
<organism evidence="2 3">
    <name type="scientific">Candidatus Electrothrix aarhusensis</name>
    <dbReference type="NCBI Taxonomy" id="1859131"/>
    <lineage>
        <taxon>Bacteria</taxon>
        <taxon>Pseudomonadati</taxon>
        <taxon>Thermodesulfobacteriota</taxon>
        <taxon>Desulfobulbia</taxon>
        <taxon>Desulfobulbales</taxon>
        <taxon>Desulfobulbaceae</taxon>
        <taxon>Candidatus Electrothrix</taxon>
    </lineage>
</organism>
<dbReference type="AlphaFoldDB" id="A0A3S3SLX6"/>
<evidence type="ECO:0000313" key="3">
    <source>
        <dbReference type="Proteomes" id="UP000287853"/>
    </source>
</evidence>
<dbReference type="Proteomes" id="UP000287853">
    <property type="component" value="Unassembled WGS sequence"/>
</dbReference>
<reference evidence="2 3" key="1">
    <citation type="submission" date="2017-01" db="EMBL/GenBank/DDBJ databases">
        <title>The cable genome- insights into the physiology and evolution of filamentous bacteria capable of sulfide oxidation via long distance electron transfer.</title>
        <authorList>
            <person name="Schreiber L."/>
            <person name="Bjerg J.T."/>
            <person name="Boggild A."/>
            <person name="Van De Vossenberg J."/>
            <person name="Meysman F."/>
            <person name="Nielsen L.P."/>
            <person name="Schramm A."/>
            <person name="Kjeldsen K.U."/>
        </authorList>
    </citation>
    <scope>NUCLEOTIDE SEQUENCE [LARGE SCALE GENOMIC DNA]</scope>
    <source>
        <strain evidence="2">MCF</strain>
    </source>
</reference>
<keyword evidence="1" id="KW-1133">Transmembrane helix</keyword>
<keyword evidence="3" id="KW-1185">Reference proteome</keyword>
<feature type="transmembrane region" description="Helical" evidence="1">
    <location>
        <begin position="88"/>
        <end position="110"/>
    </location>
</feature>
<feature type="transmembrane region" description="Helical" evidence="1">
    <location>
        <begin position="116"/>
        <end position="135"/>
    </location>
</feature>
<accession>A0A3S3SLX6</accession>
<protein>
    <submittedName>
        <fullName evidence="2">Uncharacterized protein</fullName>
    </submittedName>
</protein>
<gene>
    <name evidence="2" type="ORF">H206_01450</name>
</gene>
<keyword evidence="1" id="KW-0812">Transmembrane</keyword>
<evidence type="ECO:0000256" key="1">
    <source>
        <dbReference type="SAM" id="Phobius"/>
    </source>
</evidence>
<proteinExistence type="predicted"/>